<proteinExistence type="predicted"/>
<keyword evidence="2" id="KW-1185">Reference proteome</keyword>
<comment type="caution">
    <text evidence="1">The sequence shown here is derived from an EMBL/GenBank/DDBJ whole genome shotgun (WGS) entry which is preliminary data.</text>
</comment>
<organism evidence="1 2">
    <name type="scientific">Fusarium oligoseptatum</name>
    <dbReference type="NCBI Taxonomy" id="2604345"/>
    <lineage>
        <taxon>Eukaryota</taxon>
        <taxon>Fungi</taxon>
        <taxon>Dikarya</taxon>
        <taxon>Ascomycota</taxon>
        <taxon>Pezizomycotina</taxon>
        <taxon>Sordariomycetes</taxon>
        <taxon>Hypocreomycetidae</taxon>
        <taxon>Hypocreales</taxon>
        <taxon>Nectriaceae</taxon>
        <taxon>Fusarium</taxon>
        <taxon>Fusarium solani species complex</taxon>
    </lineage>
</organism>
<dbReference type="AlphaFoldDB" id="A0A428SZA7"/>
<name>A0A428SZA7_9HYPO</name>
<dbReference type="Proteomes" id="UP000287144">
    <property type="component" value="Unassembled WGS sequence"/>
</dbReference>
<evidence type="ECO:0000313" key="1">
    <source>
        <dbReference type="EMBL" id="RSL95144.1"/>
    </source>
</evidence>
<protein>
    <submittedName>
        <fullName evidence="1">Uncharacterized protein</fullName>
    </submittedName>
</protein>
<dbReference type="EMBL" id="NKCK01000156">
    <property type="protein sequence ID" value="RSL95144.1"/>
    <property type="molecule type" value="Genomic_DNA"/>
</dbReference>
<evidence type="ECO:0000313" key="2">
    <source>
        <dbReference type="Proteomes" id="UP000287144"/>
    </source>
</evidence>
<reference evidence="1 2" key="1">
    <citation type="submission" date="2017-06" db="EMBL/GenBank/DDBJ databases">
        <title>Comparative genomic analysis of Ambrosia Fusariam Clade fungi.</title>
        <authorList>
            <person name="Stajich J.E."/>
            <person name="Carrillo J."/>
            <person name="Kijimoto T."/>
            <person name="Eskalen A."/>
            <person name="O'Donnell K."/>
            <person name="Kasson M."/>
        </authorList>
    </citation>
    <scope>NUCLEOTIDE SEQUENCE [LARGE SCALE GENOMIC DNA]</scope>
    <source>
        <strain evidence="1 2">NRRL62579</strain>
    </source>
</reference>
<gene>
    <name evidence="1" type="ORF">CEP52_012231</name>
</gene>
<accession>A0A428SZA7</accession>
<sequence>MASTGRVPMMGTIELDSSFTPVYSILDLDEGFRAQMYRDMRVCVGLDRLGVVLMIAKSVNDDFQDAR</sequence>